<comment type="caution">
    <text evidence="1">The sequence shown here is derived from an EMBL/GenBank/DDBJ whole genome shotgun (WGS) entry which is preliminary data.</text>
</comment>
<reference evidence="1" key="2">
    <citation type="journal article" date="2024" name="Plant">
        <title>Genomic evolution and insights into agronomic trait innovations of Sesamum species.</title>
        <authorList>
            <person name="Miao H."/>
            <person name="Wang L."/>
            <person name="Qu L."/>
            <person name="Liu H."/>
            <person name="Sun Y."/>
            <person name="Le M."/>
            <person name="Wang Q."/>
            <person name="Wei S."/>
            <person name="Zheng Y."/>
            <person name="Lin W."/>
            <person name="Duan Y."/>
            <person name="Cao H."/>
            <person name="Xiong S."/>
            <person name="Wang X."/>
            <person name="Wei L."/>
            <person name="Li C."/>
            <person name="Ma Q."/>
            <person name="Ju M."/>
            <person name="Zhao R."/>
            <person name="Li G."/>
            <person name="Mu C."/>
            <person name="Tian Q."/>
            <person name="Mei H."/>
            <person name="Zhang T."/>
            <person name="Gao T."/>
            <person name="Zhang H."/>
        </authorList>
    </citation>
    <scope>NUCLEOTIDE SEQUENCE</scope>
    <source>
        <strain evidence="1">KEN1</strain>
    </source>
</reference>
<dbReference type="AlphaFoldDB" id="A0AAW2XUL8"/>
<sequence>MDGSPGSLKATRLEQSMLQQRAKIQWLKGGDQCSKVFFRKIAARRALQKIFQITSENGDRVSEESAMVGEFVRFYTNLLGGQRRNNHINLMFLQAWARYVIPREEGEAMIRPIDRDEVKGPSLTLQKTRHLGLMVLRRLL</sequence>
<name>A0AAW2XUL8_9LAMI</name>
<gene>
    <name evidence="1" type="ORF">Slati_0886700</name>
</gene>
<protein>
    <submittedName>
        <fullName evidence="1">Uncharacterized protein</fullName>
    </submittedName>
</protein>
<proteinExistence type="predicted"/>
<accession>A0AAW2XUL8</accession>
<dbReference type="EMBL" id="JACGWN010000003">
    <property type="protein sequence ID" value="KAL0455475.1"/>
    <property type="molecule type" value="Genomic_DNA"/>
</dbReference>
<reference evidence="1" key="1">
    <citation type="submission" date="2020-06" db="EMBL/GenBank/DDBJ databases">
        <authorList>
            <person name="Li T."/>
            <person name="Hu X."/>
            <person name="Zhang T."/>
            <person name="Song X."/>
            <person name="Zhang H."/>
            <person name="Dai N."/>
            <person name="Sheng W."/>
            <person name="Hou X."/>
            <person name="Wei L."/>
        </authorList>
    </citation>
    <scope>NUCLEOTIDE SEQUENCE</scope>
    <source>
        <strain evidence="1">KEN1</strain>
        <tissue evidence="1">Leaf</tissue>
    </source>
</reference>
<evidence type="ECO:0000313" key="1">
    <source>
        <dbReference type="EMBL" id="KAL0455475.1"/>
    </source>
</evidence>
<organism evidence="1">
    <name type="scientific">Sesamum latifolium</name>
    <dbReference type="NCBI Taxonomy" id="2727402"/>
    <lineage>
        <taxon>Eukaryota</taxon>
        <taxon>Viridiplantae</taxon>
        <taxon>Streptophyta</taxon>
        <taxon>Embryophyta</taxon>
        <taxon>Tracheophyta</taxon>
        <taxon>Spermatophyta</taxon>
        <taxon>Magnoliopsida</taxon>
        <taxon>eudicotyledons</taxon>
        <taxon>Gunneridae</taxon>
        <taxon>Pentapetalae</taxon>
        <taxon>asterids</taxon>
        <taxon>lamiids</taxon>
        <taxon>Lamiales</taxon>
        <taxon>Pedaliaceae</taxon>
        <taxon>Sesamum</taxon>
    </lineage>
</organism>